<protein>
    <recommendedName>
        <fullName evidence="4">Secreted protein</fullName>
    </recommendedName>
</protein>
<sequence length="133" mass="14954">MNGFLSSLFCLVGHAEAWLWQSLTILLPQSPGTSLRLLRNQTPWHHANAVFPGLRNPLCLLLPAIPPQLRRSFLALGWPASLFIFVISRVPCVVRSIYTNGFLLPYVCFILMSHDHNDNQAAITQFSNLARSK</sequence>
<evidence type="ECO:0008006" key="4">
    <source>
        <dbReference type="Google" id="ProtNLM"/>
    </source>
</evidence>
<dbReference type="Proteomes" id="UP000247810">
    <property type="component" value="Unassembled WGS sequence"/>
</dbReference>
<reference evidence="2 3" key="1">
    <citation type="submission" date="2018-02" db="EMBL/GenBank/DDBJ databases">
        <title>The genomes of Aspergillus section Nigri reveals drivers in fungal speciation.</title>
        <authorList>
            <consortium name="DOE Joint Genome Institute"/>
            <person name="Vesth T.C."/>
            <person name="Nybo J."/>
            <person name="Theobald S."/>
            <person name="Brandl J."/>
            <person name="Frisvad J.C."/>
            <person name="Nielsen K.F."/>
            <person name="Lyhne E.K."/>
            <person name="Kogle M.E."/>
            <person name="Kuo A."/>
            <person name="Riley R."/>
            <person name="Clum A."/>
            <person name="Nolan M."/>
            <person name="Lipzen A."/>
            <person name="Salamov A."/>
            <person name="Henrissat B."/>
            <person name="Wiebenga A."/>
            <person name="De vries R.P."/>
            <person name="Grigoriev I.V."/>
            <person name="Mortensen U.H."/>
            <person name="Andersen M.R."/>
            <person name="Baker S.E."/>
        </authorList>
    </citation>
    <scope>NUCLEOTIDE SEQUENCE [LARGE SCALE GENOMIC DNA]</scope>
    <source>
        <strain evidence="2 3">CBS 707.79</strain>
    </source>
</reference>
<feature type="signal peptide" evidence="1">
    <location>
        <begin position="1"/>
        <end position="17"/>
    </location>
</feature>
<dbReference type="AlphaFoldDB" id="A0A319DT18"/>
<dbReference type="EMBL" id="KZ825870">
    <property type="protein sequence ID" value="PYH94453.1"/>
    <property type="molecule type" value="Genomic_DNA"/>
</dbReference>
<accession>A0A319DT18</accession>
<dbReference type="VEuPathDB" id="FungiDB:BO71DRAFT_227939"/>
<gene>
    <name evidence="2" type="ORF">BO71DRAFT_227939</name>
</gene>
<name>A0A319DT18_9EURO</name>
<feature type="chain" id="PRO_5016337000" description="Secreted protein" evidence="1">
    <location>
        <begin position="18"/>
        <end position="133"/>
    </location>
</feature>
<organism evidence="2 3">
    <name type="scientific">Aspergillus ellipticus CBS 707.79</name>
    <dbReference type="NCBI Taxonomy" id="1448320"/>
    <lineage>
        <taxon>Eukaryota</taxon>
        <taxon>Fungi</taxon>
        <taxon>Dikarya</taxon>
        <taxon>Ascomycota</taxon>
        <taxon>Pezizomycotina</taxon>
        <taxon>Eurotiomycetes</taxon>
        <taxon>Eurotiomycetidae</taxon>
        <taxon>Eurotiales</taxon>
        <taxon>Aspergillaceae</taxon>
        <taxon>Aspergillus</taxon>
        <taxon>Aspergillus subgen. Circumdati</taxon>
    </lineage>
</organism>
<evidence type="ECO:0000313" key="2">
    <source>
        <dbReference type="EMBL" id="PYH94453.1"/>
    </source>
</evidence>
<evidence type="ECO:0000256" key="1">
    <source>
        <dbReference type="SAM" id="SignalP"/>
    </source>
</evidence>
<evidence type="ECO:0000313" key="3">
    <source>
        <dbReference type="Proteomes" id="UP000247810"/>
    </source>
</evidence>
<keyword evidence="1" id="KW-0732">Signal</keyword>
<keyword evidence="3" id="KW-1185">Reference proteome</keyword>
<proteinExistence type="predicted"/>